<protein>
    <submittedName>
        <fullName evidence="1">Uncharacterized protein</fullName>
    </submittedName>
</protein>
<name>A0A2H3JCR5_WOLCO</name>
<dbReference type="EMBL" id="KB468042">
    <property type="protein sequence ID" value="PCH39681.1"/>
    <property type="molecule type" value="Genomic_DNA"/>
</dbReference>
<reference evidence="1 2" key="1">
    <citation type="journal article" date="2012" name="Science">
        <title>The Paleozoic origin of enzymatic lignin decomposition reconstructed from 31 fungal genomes.</title>
        <authorList>
            <person name="Floudas D."/>
            <person name="Binder M."/>
            <person name="Riley R."/>
            <person name="Barry K."/>
            <person name="Blanchette R.A."/>
            <person name="Henrissat B."/>
            <person name="Martinez A.T."/>
            <person name="Otillar R."/>
            <person name="Spatafora J.W."/>
            <person name="Yadav J.S."/>
            <person name="Aerts A."/>
            <person name="Benoit I."/>
            <person name="Boyd A."/>
            <person name="Carlson A."/>
            <person name="Copeland A."/>
            <person name="Coutinho P.M."/>
            <person name="de Vries R.P."/>
            <person name="Ferreira P."/>
            <person name="Findley K."/>
            <person name="Foster B."/>
            <person name="Gaskell J."/>
            <person name="Glotzer D."/>
            <person name="Gorecki P."/>
            <person name="Heitman J."/>
            <person name="Hesse C."/>
            <person name="Hori C."/>
            <person name="Igarashi K."/>
            <person name="Jurgens J.A."/>
            <person name="Kallen N."/>
            <person name="Kersten P."/>
            <person name="Kohler A."/>
            <person name="Kuees U."/>
            <person name="Kumar T.K.A."/>
            <person name="Kuo A."/>
            <person name="LaButti K."/>
            <person name="Larrondo L.F."/>
            <person name="Lindquist E."/>
            <person name="Ling A."/>
            <person name="Lombard V."/>
            <person name="Lucas S."/>
            <person name="Lundell T."/>
            <person name="Martin R."/>
            <person name="McLaughlin D.J."/>
            <person name="Morgenstern I."/>
            <person name="Morin E."/>
            <person name="Murat C."/>
            <person name="Nagy L.G."/>
            <person name="Nolan M."/>
            <person name="Ohm R.A."/>
            <person name="Patyshakuliyeva A."/>
            <person name="Rokas A."/>
            <person name="Ruiz-Duenas F.J."/>
            <person name="Sabat G."/>
            <person name="Salamov A."/>
            <person name="Samejima M."/>
            <person name="Schmutz J."/>
            <person name="Slot J.C."/>
            <person name="St John F."/>
            <person name="Stenlid J."/>
            <person name="Sun H."/>
            <person name="Sun S."/>
            <person name="Syed K."/>
            <person name="Tsang A."/>
            <person name="Wiebenga A."/>
            <person name="Young D."/>
            <person name="Pisabarro A."/>
            <person name="Eastwood D.C."/>
            <person name="Martin F."/>
            <person name="Cullen D."/>
            <person name="Grigoriev I.V."/>
            <person name="Hibbett D.S."/>
        </authorList>
    </citation>
    <scope>NUCLEOTIDE SEQUENCE [LARGE SCALE GENOMIC DNA]</scope>
    <source>
        <strain evidence="1 2">MD-104</strain>
    </source>
</reference>
<proteinExistence type="predicted"/>
<dbReference type="Proteomes" id="UP000218811">
    <property type="component" value="Unassembled WGS sequence"/>
</dbReference>
<accession>A0A2H3JCR5</accession>
<keyword evidence="2" id="KW-1185">Reference proteome</keyword>
<dbReference type="AlphaFoldDB" id="A0A2H3JCR5"/>
<organism evidence="1 2">
    <name type="scientific">Wolfiporia cocos (strain MD-104)</name>
    <name type="common">Brown rot fungus</name>
    <dbReference type="NCBI Taxonomy" id="742152"/>
    <lineage>
        <taxon>Eukaryota</taxon>
        <taxon>Fungi</taxon>
        <taxon>Dikarya</taxon>
        <taxon>Basidiomycota</taxon>
        <taxon>Agaricomycotina</taxon>
        <taxon>Agaricomycetes</taxon>
        <taxon>Polyporales</taxon>
        <taxon>Phaeolaceae</taxon>
        <taxon>Wolfiporia</taxon>
    </lineage>
</organism>
<evidence type="ECO:0000313" key="1">
    <source>
        <dbReference type="EMBL" id="PCH39681.1"/>
    </source>
</evidence>
<sequence>MSDQLQLWYLNYIPHASNNPSKVNVDRGGQIADLAKAIAIELQLPEAESSFIEIWKPKEELVIEEDEGERRSAGKSCWTDLAIILATSTPSQLKSHQMSA</sequence>
<evidence type="ECO:0000313" key="2">
    <source>
        <dbReference type="Proteomes" id="UP000218811"/>
    </source>
</evidence>
<gene>
    <name evidence="1" type="ORF">WOLCODRAFT_168067</name>
</gene>